<organism evidence="2 3">
    <name type="scientific">Oryzihumus leptocrescens</name>
    <dbReference type="NCBI Taxonomy" id="297536"/>
    <lineage>
        <taxon>Bacteria</taxon>
        <taxon>Bacillati</taxon>
        <taxon>Actinomycetota</taxon>
        <taxon>Actinomycetes</taxon>
        <taxon>Micrococcales</taxon>
        <taxon>Intrasporangiaceae</taxon>
        <taxon>Oryzihumus</taxon>
    </lineage>
</organism>
<dbReference type="GO" id="GO:0031412">
    <property type="term" value="P:gas vesicle organization"/>
    <property type="evidence" value="ECO:0007669"/>
    <property type="project" value="InterPro"/>
</dbReference>
<dbReference type="Pfam" id="PF05800">
    <property type="entry name" value="GvpO"/>
    <property type="match status" value="1"/>
</dbReference>
<reference evidence="2 3" key="1">
    <citation type="submission" date="2019-06" db="EMBL/GenBank/DDBJ databases">
        <title>Sequencing the genomes of 1000 actinobacteria strains.</title>
        <authorList>
            <person name="Klenk H.-P."/>
        </authorList>
    </citation>
    <scope>NUCLEOTIDE SEQUENCE [LARGE SCALE GENOMIC DNA]</scope>
    <source>
        <strain evidence="2 3">DSM 18082</strain>
    </source>
</reference>
<comment type="caution">
    <text evidence="2">The sequence shown here is derived from an EMBL/GenBank/DDBJ whole genome shotgun (WGS) entry which is preliminary data.</text>
</comment>
<sequence>MPTQRRSASSPRATSRSTEGEAPSGTRGAEKTATTKKATAKKSTTKSAARKSGTKKAAARSAPPEGRTGSTARARPDQASSRERDQEREQPRTQEREPERRSSRPSAREVATMVADELEDLTGKEPESIVRLGRDDDGWVVGIEVVESRRIPDSTDILAVYEVHADDDGSLRSYERTRRYTRGRTVDE</sequence>
<proteinExistence type="predicted"/>
<evidence type="ECO:0000313" key="2">
    <source>
        <dbReference type="EMBL" id="TQL58691.1"/>
    </source>
</evidence>
<feature type="compositionally biased region" description="Low complexity" evidence="1">
    <location>
        <begin position="25"/>
        <end position="37"/>
    </location>
</feature>
<dbReference type="OrthoDB" id="163447at2"/>
<dbReference type="RefSeq" id="WP_141786797.1">
    <property type="nucleotide sequence ID" value="NZ_BAAAKX010000006.1"/>
</dbReference>
<accession>A0A542ZEG6</accession>
<feature type="region of interest" description="Disordered" evidence="1">
    <location>
        <begin position="1"/>
        <end position="110"/>
    </location>
</feature>
<evidence type="ECO:0000256" key="1">
    <source>
        <dbReference type="SAM" id="MobiDB-lite"/>
    </source>
</evidence>
<feature type="compositionally biased region" description="Basic residues" evidence="1">
    <location>
        <begin position="38"/>
        <end position="58"/>
    </location>
</feature>
<dbReference type="EMBL" id="VFOQ01000001">
    <property type="protein sequence ID" value="TQL58691.1"/>
    <property type="molecule type" value="Genomic_DNA"/>
</dbReference>
<protein>
    <submittedName>
        <fullName evidence="2">Gas vesicle protein GvpO</fullName>
    </submittedName>
</protein>
<dbReference type="InterPro" id="IPR008634">
    <property type="entry name" value="Gas-vesicle_GvpO"/>
</dbReference>
<feature type="compositionally biased region" description="Basic and acidic residues" evidence="1">
    <location>
        <begin position="74"/>
        <end position="102"/>
    </location>
</feature>
<dbReference type="Proteomes" id="UP000319514">
    <property type="component" value="Unassembled WGS sequence"/>
</dbReference>
<name>A0A542ZEG6_9MICO</name>
<dbReference type="AlphaFoldDB" id="A0A542ZEG6"/>
<evidence type="ECO:0000313" key="3">
    <source>
        <dbReference type="Proteomes" id="UP000319514"/>
    </source>
</evidence>
<feature type="compositionally biased region" description="Low complexity" evidence="1">
    <location>
        <begin position="1"/>
        <end position="17"/>
    </location>
</feature>
<gene>
    <name evidence="2" type="ORF">FB474_0025</name>
</gene>
<keyword evidence="3" id="KW-1185">Reference proteome</keyword>